<proteinExistence type="predicted"/>
<protein>
    <recommendedName>
        <fullName evidence="2">DOT1 domain-containing protein</fullName>
    </recommendedName>
</protein>
<dbReference type="EMBL" id="HBIJ01004939">
    <property type="protein sequence ID" value="CAE0362725.1"/>
    <property type="molecule type" value="Transcribed_RNA"/>
</dbReference>
<accession>A0A7S3NEV1</accession>
<reference evidence="1" key="1">
    <citation type="submission" date="2021-01" db="EMBL/GenBank/DDBJ databases">
        <authorList>
            <person name="Corre E."/>
            <person name="Pelletier E."/>
            <person name="Niang G."/>
            <person name="Scheremetjew M."/>
            <person name="Finn R."/>
            <person name="Kale V."/>
            <person name="Holt S."/>
            <person name="Cochrane G."/>
            <person name="Meng A."/>
            <person name="Brown T."/>
            <person name="Cohen L."/>
        </authorList>
    </citation>
    <scope>NUCLEOTIDE SEQUENCE</scope>
    <source>
        <strain evidence="1">CCMP1510</strain>
    </source>
</reference>
<evidence type="ECO:0008006" key="2">
    <source>
        <dbReference type="Google" id="ProtNLM"/>
    </source>
</evidence>
<organism evidence="1">
    <name type="scientific">Aureoumbra lagunensis</name>
    <dbReference type="NCBI Taxonomy" id="44058"/>
    <lineage>
        <taxon>Eukaryota</taxon>
        <taxon>Sar</taxon>
        <taxon>Stramenopiles</taxon>
        <taxon>Ochrophyta</taxon>
        <taxon>Pelagophyceae</taxon>
        <taxon>Pelagomonadales</taxon>
        <taxon>Aureoumbra</taxon>
    </lineage>
</organism>
<sequence>MQIMSQVTTVITPKGRKREKVEEDLAIVTPTTSYDDEKKVKFQKLNESNEDHWSIAMSIFTKFEPGLGHDGVGLYGTPTPASARKVLERLSVSGCTHIDIGAADGKMMLGAMALGAERSFGIELAGNCLVTKFNAMKAKLANAIGRHDLDTTLACDTDIINLSPEGVHQWIAHVFGRDPGNNIVLSAVWHGFTIDAKKSFAACHCKC</sequence>
<dbReference type="AlphaFoldDB" id="A0A7S3NEV1"/>
<gene>
    <name evidence="1" type="ORF">ALAG00032_LOCUS3466</name>
</gene>
<name>A0A7S3NEV1_9STRA</name>
<evidence type="ECO:0000313" key="1">
    <source>
        <dbReference type="EMBL" id="CAE0362725.1"/>
    </source>
</evidence>